<proteinExistence type="predicted"/>
<sequence>MRTLKRLQKLVRTKKARVPSLDETKPTLINLQDEDETLISCVKLAKSQEKKVSNVSTRRKEEMEMRLDSISPSLVRSSTSTACSLAEMLSHNEGEVQMWNSWKPFPENPLWPCVDFPIAQAEPWDNCSRCAHHLPLKSSSTDMGLPHSWWKEEDNERQSEGGPIMLLTMKDLKRLFTYSLTLNMVQSKSPKLDVDPWEEKGLML</sequence>
<name>A0ABM1DGP9_CERSS</name>
<reference evidence="2" key="1">
    <citation type="submission" date="2025-08" db="UniProtKB">
        <authorList>
            <consortium name="RefSeq"/>
        </authorList>
    </citation>
    <scope>IDENTIFICATION</scope>
</reference>
<dbReference type="RefSeq" id="XP_014650980.1">
    <property type="nucleotide sequence ID" value="XM_014795494.1"/>
</dbReference>
<protein>
    <submittedName>
        <fullName evidence="2">Uncharacterized protein LOC106803579</fullName>
    </submittedName>
</protein>
<keyword evidence="1" id="KW-1185">Reference proteome</keyword>
<dbReference type="Proteomes" id="UP000694910">
    <property type="component" value="Unplaced"/>
</dbReference>
<organism evidence="1 2">
    <name type="scientific">Ceratotherium simum simum</name>
    <name type="common">Southern white rhinoceros</name>
    <dbReference type="NCBI Taxonomy" id="73337"/>
    <lineage>
        <taxon>Eukaryota</taxon>
        <taxon>Metazoa</taxon>
        <taxon>Chordata</taxon>
        <taxon>Craniata</taxon>
        <taxon>Vertebrata</taxon>
        <taxon>Euteleostomi</taxon>
        <taxon>Mammalia</taxon>
        <taxon>Eutheria</taxon>
        <taxon>Laurasiatheria</taxon>
        <taxon>Perissodactyla</taxon>
        <taxon>Rhinocerotidae</taxon>
        <taxon>Ceratotherium</taxon>
    </lineage>
</organism>
<dbReference type="GeneID" id="106803579"/>
<evidence type="ECO:0000313" key="1">
    <source>
        <dbReference type="Proteomes" id="UP000694910"/>
    </source>
</evidence>
<gene>
    <name evidence="2" type="primary">LOC106803579</name>
</gene>
<evidence type="ECO:0000313" key="2">
    <source>
        <dbReference type="RefSeq" id="XP_014650980.1"/>
    </source>
</evidence>
<accession>A0ABM1DGP9</accession>